<dbReference type="OrthoDB" id="9776488at2"/>
<dbReference type="Gene3D" id="2.30.40.10">
    <property type="entry name" value="Urease, subunit C, domain 1"/>
    <property type="match status" value="1"/>
</dbReference>
<comment type="cofactor">
    <cofactor evidence="12">
        <name>a divalent metal cation</name>
        <dbReference type="ChEBI" id="CHEBI:60240"/>
    </cofactor>
    <text evidence="12">Binds 1 divalent metal cation per subunit.</text>
</comment>
<dbReference type="RefSeq" id="WP_062406895.1">
    <property type="nucleotide sequence ID" value="NZ_BJCS01000002.1"/>
</dbReference>
<dbReference type="InterPro" id="IPR011059">
    <property type="entry name" value="Metal-dep_hydrolase_composite"/>
</dbReference>
<feature type="domain" description="Amidohydrolase-related" evidence="13">
    <location>
        <begin position="62"/>
        <end position="392"/>
    </location>
</feature>
<feature type="binding site" evidence="12">
    <location>
        <position position="227"/>
    </location>
    <ligand>
        <name>Zn(2+)</name>
        <dbReference type="ChEBI" id="CHEBI:29105"/>
    </ligand>
</feature>
<feature type="binding site" evidence="11">
    <location>
        <begin position="230"/>
        <end position="231"/>
    </location>
    <ligand>
        <name>substrate</name>
    </ligand>
</feature>
<evidence type="ECO:0000313" key="15">
    <source>
        <dbReference type="Proteomes" id="UP000061660"/>
    </source>
</evidence>
<dbReference type="STRING" id="162209.IJ22_04220"/>
<keyword evidence="5 9" id="KW-0378">Hydrolase</keyword>
<dbReference type="PATRIC" id="fig|162209.4.peg.446"/>
<feature type="binding site" evidence="11">
    <location>
        <begin position="319"/>
        <end position="321"/>
    </location>
    <ligand>
        <name>substrate</name>
    </ligand>
</feature>
<dbReference type="SUPFAM" id="SSF51556">
    <property type="entry name" value="Metallo-dependent hydrolases"/>
    <property type="match status" value="1"/>
</dbReference>
<reference evidence="15" key="1">
    <citation type="submission" date="2015-12" db="EMBL/GenBank/DDBJ databases">
        <title>Complete genome sequences of two moderately thermophilic Paenibacillus species.</title>
        <authorList>
            <person name="Butler R.III."/>
            <person name="Wang J."/>
            <person name="Stark B.C."/>
            <person name="Pombert J.-F."/>
        </authorList>
    </citation>
    <scope>NUCLEOTIDE SEQUENCE [LARGE SCALE GENOMIC DNA]</scope>
    <source>
        <strain evidence="15">32O-Y</strain>
    </source>
</reference>
<feature type="binding site" evidence="12">
    <location>
        <position position="140"/>
    </location>
    <ligand>
        <name>Zn(2+)</name>
        <dbReference type="ChEBI" id="CHEBI:29105"/>
    </ligand>
</feature>
<dbReference type="Pfam" id="PF01979">
    <property type="entry name" value="Amidohydro_1"/>
    <property type="match status" value="1"/>
</dbReference>
<evidence type="ECO:0000256" key="11">
    <source>
        <dbReference type="PIRSR" id="PIRSR038994-2"/>
    </source>
</evidence>
<organism evidence="14 15">
    <name type="scientific">Paenibacillus naphthalenovorans</name>
    <dbReference type="NCBI Taxonomy" id="162209"/>
    <lineage>
        <taxon>Bacteria</taxon>
        <taxon>Bacillati</taxon>
        <taxon>Bacillota</taxon>
        <taxon>Bacilli</taxon>
        <taxon>Bacillales</taxon>
        <taxon>Paenibacillaceae</taxon>
        <taxon>Paenibacillus</taxon>
    </lineage>
</organism>
<feature type="binding site" evidence="11">
    <location>
        <position position="151"/>
    </location>
    <ligand>
        <name>substrate</name>
    </ligand>
</feature>
<dbReference type="InterPro" id="IPR003764">
    <property type="entry name" value="GlcNAc_6-P_deAcase"/>
</dbReference>
<evidence type="ECO:0000256" key="5">
    <source>
        <dbReference type="ARBA" id="ARBA00022801"/>
    </source>
</evidence>
<sequence length="394" mass="42593">MNSRIKTTLIHHANIVTLDRVLAQGYAFLQGDIIQETGPMQELDPQLLQLAEEIIDAGGFWLLPGFIDVHVHGGDGHDFMDASAEALEGITRFHGSHGTTTMLATTTTAPQEELAKVLQSVHSFRNKQMPYAQLEGVHLEGPFISPAYPGAQNPAYIVAPRQQWIDDWTRQYPGLIRLLTLAPEREGALPLIEKLSGQGIVVACGHTDATYAQIREAVRHGLRHAVHTFNAMKGLHHREPGVVGAVLTEDAIGAEMIADGRHIHPACIRLLMQVKRNDNLMLVTDAISAAGLGDGDYRFGGLEVTVRNGAATLKDGRTLAGSTLTMIDAFRFMVNTIGASVPEVSRMASHNPAKALGIADRTGSIAPGKQADLLLVSPELSIDKVWVKGSLVLF</sequence>
<dbReference type="CDD" id="cd00854">
    <property type="entry name" value="NagA"/>
    <property type="match status" value="1"/>
</dbReference>
<gene>
    <name evidence="14" type="ORF">IJ22_04220</name>
</gene>
<proteinExistence type="inferred from homology"/>
<dbReference type="SUPFAM" id="SSF51338">
    <property type="entry name" value="Composite domain of metallo-dependent hydrolases"/>
    <property type="match status" value="1"/>
</dbReference>
<dbReference type="Gene3D" id="3.20.20.140">
    <property type="entry name" value="Metal-dependent hydrolases"/>
    <property type="match status" value="1"/>
</dbReference>
<evidence type="ECO:0000256" key="1">
    <source>
        <dbReference type="ARBA" id="ARBA00010716"/>
    </source>
</evidence>
<evidence type="ECO:0000256" key="6">
    <source>
        <dbReference type="ARBA" id="ARBA00023277"/>
    </source>
</evidence>
<dbReference type="EMBL" id="CP013652">
    <property type="protein sequence ID" value="ALS20811.1"/>
    <property type="molecule type" value="Genomic_DNA"/>
</dbReference>
<dbReference type="InterPro" id="IPR032466">
    <property type="entry name" value="Metal_Hydrolase"/>
</dbReference>
<dbReference type="GO" id="GO:0046872">
    <property type="term" value="F:metal ion binding"/>
    <property type="evidence" value="ECO:0007669"/>
    <property type="project" value="UniProtKB-KW"/>
</dbReference>
<accession>A0A0U2ILH6</accession>
<feature type="active site" description="Proton donor/acceptor" evidence="10">
    <location>
        <position position="285"/>
    </location>
</feature>
<dbReference type="AlphaFoldDB" id="A0A0U2ILH6"/>
<feature type="binding site" evidence="12">
    <location>
        <position position="206"/>
    </location>
    <ligand>
        <name>Zn(2+)</name>
        <dbReference type="ChEBI" id="CHEBI:29105"/>
    </ligand>
</feature>
<keyword evidence="6 9" id="KW-0119">Carbohydrate metabolism</keyword>
<evidence type="ECO:0000256" key="7">
    <source>
        <dbReference type="ARBA" id="ARBA00047647"/>
    </source>
</evidence>
<comment type="similarity">
    <text evidence="1 9">Belongs to the metallo-dependent hydrolases superfamily. NagA family.</text>
</comment>
<reference evidence="14 15" key="2">
    <citation type="journal article" date="2016" name="Genome Announc.">
        <title>Complete Genome Sequences of Two Interactive Moderate Thermophiles, Paenibacillus napthalenovorans 32O-Y and Paenibacillus sp. 32O-W.</title>
        <authorList>
            <person name="Butler R.R.III."/>
            <person name="Wang J."/>
            <person name="Stark B.C."/>
            <person name="Pombert J.F."/>
        </authorList>
    </citation>
    <scope>NUCLEOTIDE SEQUENCE [LARGE SCALE GENOMIC DNA]</scope>
    <source>
        <strain evidence="14 15">32O-Y</strain>
    </source>
</reference>
<dbReference type="Proteomes" id="UP000061660">
    <property type="component" value="Chromosome"/>
</dbReference>
<dbReference type="GO" id="GO:0006046">
    <property type="term" value="P:N-acetylglucosamine catabolic process"/>
    <property type="evidence" value="ECO:0007669"/>
    <property type="project" value="TreeGrafter"/>
</dbReference>
<protein>
    <recommendedName>
        <fullName evidence="3">N-acetylglucosamine-6-phosphate deacetylase</fullName>
        <ecNumber evidence="2">3.5.1.25</ecNumber>
    </recommendedName>
</protein>
<keyword evidence="15" id="KW-1185">Reference proteome</keyword>
<dbReference type="GO" id="GO:0008448">
    <property type="term" value="F:N-acetylglucosamine-6-phosphate deacetylase activity"/>
    <property type="evidence" value="ECO:0007669"/>
    <property type="project" value="UniProtKB-EC"/>
</dbReference>
<dbReference type="PANTHER" id="PTHR11113">
    <property type="entry name" value="N-ACETYLGLUCOSAMINE-6-PHOSPHATE DEACETYLASE"/>
    <property type="match status" value="1"/>
</dbReference>
<evidence type="ECO:0000259" key="13">
    <source>
        <dbReference type="Pfam" id="PF01979"/>
    </source>
</evidence>
<comment type="catalytic activity">
    <reaction evidence="7">
        <text>N-acetyl-D-glucosamine 6-phosphate + H2O = D-glucosamine 6-phosphate + acetate</text>
        <dbReference type="Rhea" id="RHEA:22936"/>
        <dbReference type="ChEBI" id="CHEBI:15377"/>
        <dbReference type="ChEBI" id="CHEBI:30089"/>
        <dbReference type="ChEBI" id="CHEBI:57513"/>
        <dbReference type="ChEBI" id="CHEBI:58725"/>
        <dbReference type="EC" id="3.5.1.25"/>
    </reaction>
</comment>
<dbReference type="FunFam" id="3.20.20.140:FF:000004">
    <property type="entry name" value="N-acetylglucosamine-6-phosphate deacetylase"/>
    <property type="match status" value="1"/>
</dbReference>
<evidence type="ECO:0000256" key="8">
    <source>
        <dbReference type="ARBA" id="ARBA00060590"/>
    </source>
</evidence>
<name>A0A0U2ILH6_9BACL</name>
<evidence type="ECO:0000256" key="12">
    <source>
        <dbReference type="PIRSR" id="PIRSR038994-3"/>
    </source>
</evidence>
<dbReference type="PIRSF" id="PIRSF038994">
    <property type="entry name" value="NagA"/>
    <property type="match status" value="1"/>
</dbReference>
<evidence type="ECO:0000256" key="4">
    <source>
        <dbReference type="ARBA" id="ARBA00022723"/>
    </source>
</evidence>
<evidence type="ECO:0000256" key="9">
    <source>
        <dbReference type="PIRNR" id="PIRNR038994"/>
    </source>
</evidence>
<dbReference type="NCBIfam" id="TIGR00221">
    <property type="entry name" value="nagA"/>
    <property type="match status" value="1"/>
</dbReference>
<dbReference type="PANTHER" id="PTHR11113:SF14">
    <property type="entry name" value="N-ACETYLGLUCOSAMINE-6-PHOSPHATE DEACETYLASE"/>
    <property type="match status" value="1"/>
</dbReference>
<evidence type="ECO:0000313" key="14">
    <source>
        <dbReference type="EMBL" id="ALS20811.1"/>
    </source>
</evidence>
<comment type="pathway">
    <text evidence="8">Amino-sugar metabolism; N-acetylneuraminate degradation; D-fructose 6-phosphate from N-acetylneuraminate: step 4/5.</text>
</comment>
<dbReference type="EC" id="3.5.1.25" evidence="2"/>
<feature type="binding site" evidence="11">
    <location>
        <position position="262"/>
    </location>
    <ligand>
        <name>substrate</name>
    </ligand>
</feature>
<feature type="binding site" evidence="11">
    <location>
        <position position="238"/>
    </location>
    <ligand>
        <name>substrate</name>
    </ligand>
</feature>
<evidence type="ECO:0000256" key="10">
    <source>
        <dbReference type="PIRSR" id="PIRSR038994-1"/>
    </source>
</evidence>
<keyword evidence="4 12" id="KW-0479">Metal-binding</keyword>
<evidence type="ECO:0000256" key="3">
    <source>
        <dbReference type="ARBA" id="ARBA00018029"/>
    </source>
</evidence>
<dbReference type="InterPro" id="IPR006680">
    <property type="entry name" value="Amidohydro-rel"/>
</dbReference>
<dbReference type="KEGG" id="pnp:IJ22_04220"/>
<evidence type="ECO:0000256" key="2">
    <source>
        <dbReference type="ARBA" id="ARBA00011899"/>
    </source>
</evidence>